<reference evidence="1" key="1">
    <citation type="submission" date="2022-11" db="EMBL/GenBank/DDBJ databases">
        <authorList>
            <person name="Hyden B.L."/>
            <person name="Feng K."/>
            <person name="Yates T."/>
            <person name="Jawdy S."/>
            <person name="Smart L.B."/>
            <person name="Muchero W."/>
        </authorList>
    </citation>
    <scope>NUCLEOTIDE SEQUENCE</scope>
    <source>
        <tissue evidence="1">Shoot tip</tissue>
    </source>
</reference>
<dbReference type="Proteomes" id="UP001151752">
    <property type="component" value="Chromosome 4"/>
</dbReference>
<evidence type="ECO:0000313" key="2">
    <source>
        <dbReference type="Proteomes" id="UP001151752"/>
    </source>
</evidence>
<organism evidence="1 2">
    <name type="scientific">Salix koriyanagi</name>
    <dbReference type="NCBI Taxonomy" id="2511006"/>
    <lineage>
        <taxon>Eukaryota</taxon>
        <taxon>Viridiplantae</taxon>
        <taxon>Streptophyta</taxon>
        <taxon>Embryophyta</taxon>
        <taxon>Tracheophyta</taxon>
        <taxon>Spermatophyta</taxon>
        <taxon>Magnoliopsida</taxon>
        <taxon>eudicotyledons</taxon>
        <taxon>Gunneridae</taxon>
        <taxon>Pentapetalae</taxon>
        <taxon>rosids</taxon>
        <taxon>fabids</taxon>
        <taxon>Malpighiales</taxon>
        <taxon>Salicaceae</taxon>
        <taxon>Saliceae</taxon>
        <taxon>Salix</taxon>
    </lineage>
</organism>
<gene>
    <name evidence="1" type="ORF">OIU74_004097</name>
</gene>
<evidence type="ECO:0000313" key="1">
    <source>
        <dbReference type="EMBL" id="KAJ6739268.1"/>
    </source>
</evidence>
<dbReference type="EMBL" id="JAPFFM010000010">
    <property type="protein sequence ID" value="KAJ6739268.1"/>
    <property type="molecule type" value="Genomic_DNA"/>
</dbReference>
<keyword evidence="2" id="KW-1185">Reference proteome</keyword>
<accession>A0A9Q0V0Z7</accession>
<dbReference type="AlphaFoldDB" id="A0A9Q0V0Z7"/>
<proteinExistence type="predicted"/>
<comment type="caution">
    <text evidence="1">The sequence shown here is derived from an EMBL/GenBank/DDBJ whole genome shotgun (WGS) entry which is preliminary data.</text>
</comment>
<name>A0A9Q0V0Z7_9ROSI</name>
<feature type="non-terminal residue" evidence="1">
    <location>
        <position position="1"/>
    </location>
</feature>
<protein>
    <submittedName>
        <fullName evidence="1">Uncharacterized protein</fullName>
    </submittedName>
</protein>
<sequence length="38" mass="4473">MFLAVLDNLSKNLGHNGKEIKTLTLDYSRERYLTEELF</sequence>
<reference evidence="1" key="2">
    <citation type="journal article" date="2023" name="Int. J. Mol. Sci.">
        <title>De Novo Assembly and Annotation of 11 Diverse Shrub Willow (Salix) Genomes Reveals Novel Gene Organization in Sex-Linked Regions.</title>
        <authorList>
            <person name="Hyden B."/>
            <person name="Feng K."/>
            <person name="Yates T.B."/>
            <person name="Jawdy S."/>
            <person name="Cereghino C."/>
            <person name="Smart L.B."/>
            <person name="Muchero W."/>
        </authorList>
    </citation>
    <scope>NUCLEOTIDE SEQUENCE</scope>
    <source>
        <tissue evidence="1">Shoot tip</tissue>
    </source>
</reference>